<dbReference type="OrthoDB" id="135968at85012"/>
<dbReference type="AlphaFoldDB" id="A0A4R4NGC0"/>
<evidence type="ECO:0000256" key="2">
    <source>
        <dbReference type="SAM" id="Phobius"/>
    </source>
</evidence>
<keyword evidence="2" id="KW-0472">Membrane</keyword>
<feature type="transmembrane region" description="Helical" evidence="2">
    <location>
        <begin position="164"/>
        <end position="184"/>
    </location>
</feature>
<feature type="transmembrane region" description="Helical" evidence="2">
    <location>
        <begin position="139"/>
        <end position="157"/>
    </location>
</feature>
<evidence type="ECO:0000313" key="4">
    <source>
        <dbReference type="Proteomes" id="UP000295157"/>
    </source>
</evidence>
<organism evidence="3 4">
    <name type="scientific">Nonomuraea longispora</name>
    <dbReference type="NCBI Taxonomy" id="1848320"/>
    <lineage>
        <taxon>Bacteria</taxon>
        <taxon>Bacillati</taxon>
        <taxon>Actinomycetota</taxon>
        <taxon>Actinomycetes</taxon>
        <taxon>Streptosporangiales</taxon>
        <taxon>Streptosporangiaceae</taxon>
        <taxon>Nonomuraea</taxon>
    </lineage>
</organism>
<keyword evidence="2" id="KW-0812">Transmembrane</keyword>
<sequence length="242" mass="26352">MKRPLLRPGASRSMSRLERHRTTLTSVALPVHSTDRPPPGREEPTAGDVTIMLDARYDSLGTEDDILGERPGAGGDERIVRVWGRTIRDTLYRDRRRCYTPAMKCRKRTVRGLRSALVALSTIAIAVAAHRAHGTTPPLLALVPVVLVAWGIAYALVGRRMARWELLALLGAAQVGIHGLSVYLTAPGHHDPGHSGIGDSSTPMVLTHAAATVLTALLLEYGERMWWGLLSLAGVRQHCACR</sequence>
<name>A0A4R4NGC0_9ACTN</name>
<keyword evidence="4" id="KW-1185">Reference proteome</keyword>
<proteinExistence type="predicted"/>
<feature type="transmembrane region" description="Helical" evidence="2">
    <location>
        <begin position="204"/>
        <end position="222"/>
    </location>
</feature>
<protein>
    <submittedName>
        <fullName evidence="3">Uncharacterized protein</fullName>
    </submittedName>
</protein>
<evidence type="ECO:0000256" key="1">
    <source>
        <dbReference type="SAM" id="MobiDB-lite"/>
    </source>
</evidence>
<feature type="region of interest" description="Disordered" evidence="1">
    <location>
        <begin position="1"/>
        <end position="46"/>
    </location>
</feature>
<keyword evidence="2" id="KW-1133">Transmembrane helix</keyword>
<gene>
    <name evidence="3" type="ORF">E1267_11325</name>
</gene>
<accession>A0A4R4NGC0</accession>
<dbReference type="Proteomes" id="UP000295157">
    <property type="component" value="Unassembled WGS sequence"/>
</dbReference>
<evidence type="ECO:0000313" key="3">
    <source>
        <dbReference type="EMBL" id="TDC08059.1"/>
    </source>
</evidence>
<reference evidence="3 4" key="1">
    <citation type="submission" date="2019-02" db="EMBL/GenBank/DDBJ databases">
        <title>Draft genome sequences of novel Actinobacteria.</title>
        <authorList>
            <person name="Sahin N."/>
            <person name="Ay H."/>
            <person name="Saygin H."/>
        </authorList>
    </citation>
    <scope>NUCLEOTIDE SEQUENCE [LARGE SCALE GENOMIC DNA]</scope>
    <source>
        <strain evidence="3 4">KC201</strain>
    </source>
</reference>
<dbReference type="EMBL" id="SMJZ01000032">
    <property type="protein sequence ID" value="TDC08059.1"/>
    <property type="molecule type" value="Genomic_DNA"/>
</dbReference>
<feature type="transmembrane region" description="Helical" evidence="2">
    <location>
        <begin position="113"/>
        <end position="133"/>
    </location>
</feature>
<comment type="caution">
    <text evidence="3">The sequence shown here is derived from an EMBL/GenBank/DDBJ whole genome shotgun (WGS) entry which is preliminary data.</text>
</comment>
<feature type="compositionally biased region" description="Basic and acidic residues" evidence="1">
    <location>
        <begin position="33"/>
        <end position="44"/>
    </location>
</feature>
<dbReference type="RefSeq" id="WP_132332389.1">
    <property type="nucleotide sequence ID" value="NZ_SMJZ01000032.1"/>
</dbReference>